<dbReference type="AlphaFoldDB" id="A0AAN6FYW3"/>
<evidence type="ECO:0000313" key="2">
    <source>
        <dbReference type="Proteomes" id="UP001168146"/>
    </source>
</evidence>
<comment type="caution">
    <text evidence="1">The sequence shown here is derived from an EMBL/GenBank/DDBJ whole genome shotgun (WGS) entry which is preliminary data.</text>
</comment>
<evidence type="ECO:0000313" key="1">
    <source>
        <dbReference type="EMBL" id="KAK0327006.1"/>
    </source>
</evidence>
<reference evidence="1" key="1">
    <citation type="submission" date="2021-12" db="EMBL/GenBank/DDBJ databases">
        <title>Black yeast isolated from Biological Soil Crust.</title>
        <authorList>
            <person name="Kurbessoian T."/>
        </authorList>
    </citation>
    <scope>NUCLEOTIDE SEQUENCE</scope>
    <source>
        <strain evidence="1">CCFEE 5208</strain>
    </source>
</reference>
<evidence type="ECO:0008006" key="3">
    <source>
        <dbReference type="Google" id="ProtNLM"/>
    </source>
</evidence>
<gene>
    <name evidence="1" type="ORF">LTR82_001766</name>
</gene>
<accession>A0AAN6FYW3</accession>
<sequence length="170" mass="18942">MEGLSDEPKLFPDCCAGLSRPMLKTLASRLPQHPALVLSIGCGSGLLEGLLLLVTDEQVNVLGVEVASCVNKHLPERRLLRVQSTSSLHPEALLASTLLFVYPRQPTLLTRYMETFYQGALEQVVWLGHRSDWPEIEDVLTPFFDEIEVVEGPGMMEYELLVFATLPHGR</sequence>
<dbReference type="EMBL" id="JASUXU010000003">
    <property type="protein sequence ID" value="KAK0327006.1"/>
    <property type="molecule type" value="Genomic_DNA"/>
</dbReference>
<protein>
    <recommendedName>
        <fullName evidence="3">Methyltransferase domain-containing protein</fullName>
    </recommendedName>
</protein>
<name>A0AAN6FYW3_9PEZI</name>
<dbReference type="Proteomes" id="UP001168146">
    <property type="component" value="Unassembled WGS sequence"/>
</dbReference>
<proteinExistence type="predicted"/>
<organism evidence="1 2">
    <name type="scientific">Friedmanniomyces endolithicus</name>
    <dbReference type="NCBI Taxonomy" id="329885"/>
    <lineage>
        <taxon>Eukaryota</taxon>
        <taxon>Fungi</taxon>
        <taxon>Dikarya</taxon>
        <taxon>Ascomycota</taxon>
        <taxon>Pezizomycotina</taxon>
        <taxon>Dothideomycetes</taxon>
        <taxon>Dothideomycetidae</taxon>
        <taxon>Mycosphaerellales</taxon>
        <taxon>Teratosphaeriaceae</taxon>
        <taxon>Friedmanniomyces</taxon>
    </lineage>
</organism>